<dbReference type="OrthoDB" id="3204284at2"/>
<keyword evidence="3" id="KW-1185">Reference proteome</keyword>
<dbReference type="GO" id="GO:0016787">
    <property type="term" value="F:hydrolase activity"/>
    <property type="evidence" value="ECO:0007669"/>
    <property type="project" value="UniProtKB-KW"/>
</dbReference>
<dbReference type="InterPro" id="IPR050114">
    <property type="entry name" value="UPF0173_UPF0282_UlaG_hydrolase"/>
</dbReference>
<keyword evidence="2" id="KW-0378">Hydrolase</keyword>
<dbReference type="Proteomes" id="UP000323876">
    <property type="component" value="Unassembled WGS sequence"/>
</dbReference>
<evidence type="ECO:0000259" key="1">
    <source>
        <dbReference type="SMART" id="SM00849"/>
    </source>
</evidence>
<dbReference type="PANTHER" id="PTHR43546">
    <property type="entry name" value="UPF0173 METAL-DEPENDENT HYDROLASE MJ1163-RELATED"/>
    <property type="match status" value="1"/>
</dbReference>
<dbReference type="EMBL" id="VXLC01000040">
    <property type="protein sequence ID" value="KAA8879815.1"/>
    <property type="molecule type" value="Genomic_DNA"/>
</dbReference>
<gene>
    <name evidence="2" type="ORF">F3087_43100</name>
</gene>
<dbReference type="SMART" id="SM00849">
    <property type="entry name" value="Lactamase_B"/>
    <property type="match status" value="1"/>
</dbReference>
<proteinExistence type="predicted"/>
<name>A0A5N0DUX6_9NOCA</name>
<sequence length="250" mass="27263">MSMSVSVTRIVHASVLLDFGGARILTDPWFSERPFYHQGEPRSIATAADLPELAGIAISHAHYDHCDLNALRAYPDKNVPFAVVRGLAKAVHAAGFSNVIELDPWQRTQLGPVEVTATPASHGVPEITFVLRADNHSVFFGADTLRIAELDDIAQRFPTVDLALLPINGLRIRPAFNRKVVMDAADAADLTRALRPRLAVPIHYAFTSGPLGDRVMTKATRDPARYRDAAADLAPDTTVHILPPGRSLRL</sequence>
<evidence type="ECO:0000313" key="2">
    <source>
        <dbReference type="EMBL" id="KAA8879815.1"/>
    </source>
</evidence>
<organism evidence="2 3">
    <name type="scientific">Nocardia colli</name>
    <dbReference type="NCBI Taxonomy" id="2545717"/>
    <lineage>
        <taxon>Bacteria</taxon>
        <taxon>Bacillati</taxon>
        <taxon>Actinomycetota</taxon>
        <taxon>Actinomycetes</taxon>
        <taxon>Mycobacteriales</taxon>
        <taxon>Nocardiaceae</taxon>
        <taxon>Nocardia</taxon>
    </lineage>
</organism>
<dbReference type="InterPro" id="IPR001279">
    <property type="entry name" value="Metallo-B-lactamas"/>
</dbReference>
<comment type="caution">
    <text evidence="2">The sequence shown here is derived from an EMBL/GenBank/DDBJ whole genome shotgun (WGS) entry which is preliminary data.</text>
</comment>
<dbReference type="InterPro" id="IPR036866">
    <property type="entry name" value="RibonucZ/Hydroxyglut_hydro"/>
</dbReference>
<dbReference type="SUPFAM" id="SSF56281">
    <property type="entry name" value="Metallo-hydrolase/oxidoreductase"/>
    <property type="match status" value="1"/>
</dbReference>
<dbReference type="AlphaFoldDB" id="A0A5N0DUX6"/>
<dbReference type="Pfam" id="PF12706">
    <property type="entry name" value="Lactamase_B_2"/>
    <property type="match status" value="1"/>
</dbReference>
<protein>
    <submittedName>
        <fullName evidence="2">MBL fold metallo-hydrolase</fullName>
    </submittedName>
</protein>
<evidence type="ECO:0000313" key="3">
    <source>
        <dbReference type="Proteomes" id="UP000323876"/>
    </source>
</evidence>
<feature type="domain" description="Metallo-beta-lactamase" evidence="1">
    <location>
        <begin position="11"/>
        <end position="203"/>
    </location>
</feature>
<dbReference type="Gene3D" id="3.60.15.10">
    <property type="entry name" value="Ribonuclease Z/Hydroxyacylglutathione hydrolase-like"/>
    <property type="match status" value="1"/>
</dbReference>
<reference evidence="2 3" key="1">
    <citation type="submission" date="2019-09" db="EMBL/GenBank/DDBJ databases">
        <authorList>
            <person name="Wang X."/>
        </authorList>
    </citation>
    <scope>NUCLEOTIDE SEQUENCE [LARGE SCALE GENOMIC DNA]</scope>
    <source>
        <strain evidence="2 3">CICC 11023</strain>
    </source>
</reference>
<accession>A0A5N0DUX6</accession>